<organism evidence="1">
    <name type="scientific">Salvia splendens</name>
    <name type="common">Scarlet sage</name>
    <dbReference type="NCBI Taxonomy" id="180675"/>
    <lineage>
        <taxon>Eukaryota</taxon>
        <taxon>Viridiplantae</taxon>
        <taxon>Streptophyta</taxon>
        <taxon>Embryophyta</taxon>
        <taxon>Tracheophyta</taxon>
        <taxon>Spermatophyta</taxon>
        <taxon>Magnoliopsida</taxon>
        <taxon>eudicotyledons</taxon>
        <taxon>Gunneridae</taxon>
        <taxon>Pentapetalae</taxon>
        <taxon>asterids</taxon>
        <taxon>lamiids</taxon>
        <taxon>Lamiales</taxon>
        <taxon>Lamiaceae</taxon>
        <taxon>Nepetoideae</taxon>
        <taxon>Mentheae</taxon>
        <taxon>Salviinae</taxon>
        <taxon>Salvia</taxon>
        <taxon>Salvia subgen. Calosphace</taxon>
        <taxon>core Calosphace</taxon>
    </lineage>
</organism>
<sequence length="169" mass="19453">MTLKDAAAEKKDWPPLYDVATLKNNKVVCCYFEDMDVKFKLVTETTPQIAGIRLWITITYSKGKSLYFYLIRRKMQRTVAHSRLLARPLLTAARAFSTSPSGEKIVASVLFERLPVVIPKIDPVVYAFHEFSFRWQQQYRKEYPDSFLQKSNARYVVCNQASSANASGR</sequence>
<keyword evidence="2" id="KW-1185">Reference proteome</keyword>
<accession>A0A8X8ZHP2</accession>
<proteinExistence type="predicted"/>
<reference evidence="1" key="1">
    <citation type="submission" date="2018-01" db="EMBL/GenBank/DDBJ databases">
        <authorList>
            <person name="Mao J.F."/>
        </authorList>
    </citation>
    <scope>NUCLEOTIDE SEQUENCE</scope>
    <source>
        <strain evidence="1">Huo1</strain>
        <tissue evidence="1">Leaf</tissue>
    </source>
</reference>
<dbReference type="PANTHER" id="PTHR13124">
    <property type="entry name" value="39S RIBOSOMAL PROTEIN L46, MITOCHONDRIAL PRECURSOR-RELATED"/>
    <property type="match status" value="1"/>
</dbReference>
<dbReference type="AlphaFoldDB" id="A0A8X8ZHP2"/>
<dbReference type="PANTHER" id="PTHR13124:SF12">
    <property type="entry name" value="LARGE RIBOSOMAL SUBUNIT PROTEIN ML46"/>
    <property type="match status" value="1"/>
</dbReference>
<name>A0A8X8ZHP2_SALSN</name>
<dbReference type="Proteomes" id="UP000298416">
    <property type="component" value="Unassembled WGS sequence"/>
</dbReference>
<dbReference type="EMBL" id="PNBA02000012">
    <property type="protein sequence ID" value="KAG6405043.1"/>
    <property type="molecule type" value="Genomic_DNA"/>
</dbReference>
<reference evidence="1" key="2">
    <citation type="submission" date="2020-08" db="EMBL/GenBank/DDBJ databases">
        <title>Plant Genome Project.</title>
        <authorList>
            <person name="Zhang R.-G."/>
        </authorList>
    </citation>
    <scope>NUCLEOTIDE SEQUENCE</scope>
    <source>
        <strain evidence="1">Huo1</strain>
        <tissue evidence="1">Leaf</tissue>
    </source>
</reference>
<protein>
    <submittedName>
        <fullName evidence="1">Uncharacterized protein</fullName>
    </submittedName>
</protein>
<dbReference type="GO" id="GO:0005762">
    <property type="term" value="C:mitochondrial large ribosomal subunit"/>
    <property type="evidence" value="ECO:0007669"/>
    <property type="project" value="TreeGrafter"/>
</dbReference>
<evidence type="ECO:0000313" key="1">
    <source>
        <dbReference type="EMBL" id="KAG6405043.1"/>
    </source>
</evidence>
<comment type="caution">
    <text evidence="1">The sequence shown here is derived from an EMBL/GenBank/DDBJ whole genome shotgun (WGS) entry which is preliminary data.</text>
</comment>
<evidence type="ECO:0000313" key="2">
    <source>
        <dbReference type="Proteomes" id="UP000298416"/>
    </source>
</evidence>
<gene>
    <name evidence="1" type="ORF">SASPL_132625</name>
</gene>
<dbReference type="InterPro" id="IPR040008">
    <property type="entry name" value="Ribosomal_mL46"/>
</dbReference>
<dbReference type="GO" id="GO:0003735">
    <property type="term" value="F:structural constituent of ribosome"/>
    <property type="evidence" value="ECO:0007669"/>
    <property type="project" value="InterPro"/>
</dbReference>